<name>A0A161RB58_9NEIS</name>
<feature type="compositionally biased region" description="Low complexity" evidence="5">
    <location>
        <begin position="156"/>
        <end position="173"/>
    </location>
</feature>
<keyword evidence="4" id="KW-0472">Membrane</keyword>
<evidence type="ECO:0000256" key="3">
    <source>
        <dbReference type="ARBA" id="ARBA00022989"/>
    </source>
</evidence>
<dbReference type="SUPFAM" id="SSF74653">
    <property type="entry name" value="TolA/TonB C-terminal domain"/>
    <property type="match status" value="1"/>
</dbReference>
<evidence type="ECO:0000313" key="7">
    <source>
        <dbReference type="Proteomes" id="UP000076625"/>
    </source>
</evidence>
<dbReference type="STRING" id="1452487.AVW16_06560"/>
<keyword evidence="7" id="KW-1185">Reference proteome</keyword>
<evidence type="ECO:0000256" key="4">
    <source>
        <dbReference type="ARBA" id="ARBA00023136"/>
    </source>
</evidence>
<evidence type="ECO:0000313" key="6">
    <source>
        <dbReference type="EMBL" id="KZE34328.1"/>
    </source>
</evidence>
<feature type="compositionally biased region" description="Low complexity" evidence="5">
    <location>
        <begin position="47"/>
        <end position="65"/>
    </location>
</feature>
<dbReference type="Gene3D" id="3.30.1150.10">
    <property type="match status" value="1"/>
</dbReference>
<evidence type="ECO:0000256" key="5">
    <source>
        <dbReference type="SAM" id="MobiDB-lite"/>
    </source>
</evidence>
<dbReference type="Pfam" id="PF13103">
    <property type="entry name" value="TonB_2"/>
    <property type="match status" value="1"/>
</dbReference>
<evidence type="ECO:0008006" key="8">
    <source>
        <dbReference type="Google" id="ProtNLM"/>
    </source>
</evidence>
<dbReference type="GO" id="GO:0016020">
    <property type="term" value="C:membrane"/>
    <property type="evidence" value="ECO:0007669"/>
    <property type="project" value="UniProtKB-SubCell"/>
</dbReference>
<evidence type="ECO:0000256" key="2">
    <source>
        <dbReference type="ARBA" id="ARBA00022692"/>
    </source>
</evidence>
<comment type="caution">
    <text evidence="6">The sequence shown here is derived from an EMBL/GenBank/DDBJ whole genome shotgun (WGS) entry which is preliminary data.</text>
</comment>
<accession>A0A161RB58</accession>
<sequence>MSTRRAWPWFASAALHAVLALAVLWAQWWQPQRETPRALSVELWEGAAAPAAQSAAADVEPVAPVEAPPPAPEPAPAPPPPTPPAEVNLGRKPPKEAPPRADMRAEAPKPERPPRVEARPEPRPEPKPQPKPESRPEPKPQPKPEAKPKVEAKTGARPAPDKAATAAKPAARASQEADDLLAELGQGSRGAGRDRATQAGAKGQGAEGGAANGSANLAAYQNRVVQKLRPLVEVPDDLTGNPSVELRVALLPSLEVRSVQLVRSSGHAGYDAAVQRAVREARTFPSLMDGMTFDDVRTVRLVFRPR</sequence>
<dbReference type="InterPro" id="IPR006260">
    <property type="entry name" value="TonB/TolA_C"/>
</dbReference>
<protein>
    <recommendedName>
        <fullName evidence="8">Protein TolA</fullName>
    </recommendedName>
</protein>
<dbReference type="RefSeq" id="WP_066610225.1">
    <property type="nucleotide sequence ID" value="NZ_LQQU01000008.1"/>
</dbReference>
<feature type="compositionally biased region" description="Pro residues" evidence="5">
    <location>
        <begin position="66"/>
        <end position="84"/>
    </location>
</feature>
<proteinExistence type="predicted"/>
<feature type="region of interest" description="Disordered" evidence="5">
    <location>
        <begin position="47"/>
        <end position="212"/>
    </location>
</feature>
<dbReference type="AlphaFoldDB" id="A0A161RB58"/>
<dbReference type="NCBIfam" id="TIGR01352">
    <property type="entry name" value="tonB_Cterm"/>
    <property type="match status" value="1"/>
</dbReference>
<gene>
    <name evidence="6" type="ORF">AVW16_06560</name>
</gene>
<keyword evidence="2" id="KW-0812">Transmembrane</keyword>
<comment type="subcellular location">
    <subcellularLocation>
        <location evidence="1">Membrane</location>
        <topology evidence="1">Single-pass membrane protein</topology>
    </subcellularLocation>
</comment>
<keyword evidence="3" id="KW-1133">Transmembrane helix</keyword>
<reference evidence="7" key="1">
    <citation type="submission" date="2016-01" db="EMBL/GenBank/DDBJ databases">
        <title>Draft genome of Chromobacterium sp. F49.</title>
        <authorList>
            <person name="Hong K.W."/>
        </authorList>
    </citation>
    <scope>NUCLEOTIDE SEQUENCE [LARGE SCALE GENOMIC DNA]</scope>
    <source>
        <strain evidence="7">CN10</strain>
    </source>
</reference>
<feature type="compositionally biased region" description="Gly residues" evidence="5">
    <location>
        <begin position="202"/>
        <end position="211"/>
    </location>
</feature>
<organism evidence="6 7">
    <name type="scientific">Crenobacter luteus</name>
    <dbReference type="NCBI Taxonomy" id="1452487"/>
    <lineage>
        <taxon>Bacteria</taxon>
        <taxon>Pseudomonadati</taxon>
        <taxon>Pseudomonadota</taxon>
        <taxon>Betaproteobacteria</taxon>
        <taxon>Neisseriales</taxon>
        <taxon>Neisseriaceae</taxon>
        <taxon>Crenobacter</taxon>
    </lineage>
</organism>
<dbReference type="Proteomes" id="UP000076625">
    <property type="component" value="Unassembled WGS sequence"/>
</dbReference>
<dbReference type="OrthoDB" id="5298892at2"/>
<dbReference type="EMBL" id="LQQU01000008">
    <property type="protein sequence ID" value="KZE34328.1"/>
    <property type="molecule type" value="Genomic_DNA"/>
</dbReference>
<feature type="compositionally biased region" description="Basic and acidic residues" evidence="5">
    <location>
        <begin position="93"/>
        <end position="154"/>
    </location>
</feature>
<evidence type="ECO:0000256" key="1">
    <source>
        <dbReference type="ARBA" id="ARBA00004167"/>
    </source>
</evidence>